<dbReference type="Proteomes" id="UP001152320">
    <property type="component" value="Chromosome 19"/>
</dbReference>
<dbReference type="EMBL" id="JAIZAY010000019">
    <property type="protein sequence ID" value="KAJ8023762.1"/>
    <property type="molecule type" value="Genomic_DNA"/>
</dbReference>
<dbReference type="InterPro" id="IPR039685">
    <property type="entry name" value="FANCE"/>
</dbReference>
<organism evidence="2 3">
    <name type="scientific">Holothuria leucospilota</name>
    <name type="common">Black long sea cucumber</name>
    <name type="synonym">Mertensiothuria leucospilota</name>
    <dbReference type="NCBI Taxonomy" id="206669"/>
    <lineage>
        <taxon>Eukaryota</taxon>
        <taxon>Metazoa</taxon>
        <taxon>Echinodermata</taxon>
        <taxon>Eleutherozoa</taxon>
        <taxon>Echinozoa</taxon>
        <taxon>Holothuroidea</taxon>
        <taxon>Aspidochirotacea</taxon>
        <taxon>Aspidochirotida</taxon>
        <taxon>Holothuriidae</taxon>
        <taxon>Holothuria</taxon>
    </lineage>
</organism>
<dbReference type="Gene3D" id="1.25.40.480">
    <property type="match status" value="1"/>
</dbReference>
<evidence type="ECO:0000313" key="2">
    <source>
        <dbReference type="EMBL" id="KAJ8023762.1"/>
    </source>
</evidence>
<dbReference type="InterPro" id="IPR021025">
    <property type="entry name" value="Fanconi_anaemia_gr_E_prot_C"/>
</dbReference>
<dbReference type="AlphaFoldDB" id="A0A9Q1BGH7"/>
<evidence type="ECO:0000259" key="1">
    <source>
        <dbReference type="Pfam" id="PF11510"/>
    </source>
</evidence>
<gene>
    <name evidence="2" type="ORF">HOLleu_36296</name>
</gene>
<comment type="caution">
    <text evidence="2">The sequence shown here is derived from an EMBL/GenBank/DDBJ whole genome shotgun (WGS) entry which is preliminary data.</text>
</comment>
<proteinExistence type="predicted"/>
<dbReference type="GO" id="GO:0043240">
    <property type="term" value="C:Fanconi anaemia nuclear complex"/>
    <property type="evidence" value="ECO:0007669"/>
    <property type="project" value="InterPro"/>
</dbReference>
<dbReference type="GO" id="GO:0036297">
    <property type="term" value="P:interstrand cross-link repair"/>
    <property type="evidence" value="ECO:0007669"/>
    <property type="project" value="InterPro"/>
</dbReference>
<keyword evidence="3" id="KW-1185">Reference proteome</keyword>
<dbReference type="PANTHER" id="PTHR32094">
    <property type="entry name" value="FANCONI ANEMIA GROUP E PROTEIN"/>
    <property type="match status" value="1"/>
</dbReference>
<dbReference type="PANTHER" id="PTHR32094:SF5">
    <property type="entry name" value="FANCONI ANEMIA GROUP E PROTEIN"/>
    <property type="match status" value="1"/>
</dbReference>
<reference evidence="2" key="1">
    <citation type="submission" date="2021-10" db="EMBL/GenBank/DDBJ databases">
        <title>Tropical sea cucumber genome reveals ecological adaptation and Cuvierian tubules defense mechanism.</title>
        <authorList>
            <person name="Chen T."/>
        </authorList>
    </citation>
    <scope>NUCLEOTIDE SEQUENCE</scope>
    <source>
        <strain evidence="2">Nanhai2018</strain>
        <tissue evidence="2">Muscle</tissue>
    </source>
</reference>
<accession>A0A9Q1BGH7</accession>
<name>A0A9Q1BGH7_HOLLE</name>
<dbReference type="OrthoDB" id="2449818at2759"/>
<evidence type="ECO:0000313" key="3">
    <source>
        <dbReference type="Proteomes" id="UP001152320"/>
    </source>
</evidence>
<protein>
    <submittedName>
        <fullName evidence="2">Fanconi anemia group E protein</fullName>
    </submittedName>
</protein>
<sequence>MSSDVSPYPRRRRRLIEPFVYFIISTTLKKYYCIMDTLENHLLGKFPTCWRPFLRVLRSQRSDVKILEHFLPRRLNLQTANDDKDHTDVPDWYGLLQNLNDKEPVLREGSIHFSPRFALLPFHSQRTLLMFLEKHKEELPISTLKDFLQGIKEAELTDDWCKLYHHLLNIHSLSKTFSSHQFSSGFVCDKSEDIFKETCQKIRNDSKKHSFVHHQPQCSWLANVKSSSTESDDAWHKSRSVLSGQKQISQNFKRKSDDENASETLVPFMKKQKLELTAEEIFPEVGAAIVKDETNVVCSQGQVESIKEKEDEILKATVWEETHKLTYGPLQDALHAQKVSWTPQLTELLKTFVTLPLPEFDVGCTVMEINSLSLPSLVALSHQVTSLPLNHISFTTSKHLAKCLFITKLTELNHTAPRNLLVALSQFGKVFSNPLLEGCLIPFLHEQELGPHQADLLLKVSKDGLGDAERVLILCGLLQKEQLKWSEHVTAFLQGILNTKVSLDSEALDEVVGALEEHSSTQSQCPKFAKLILAVINKFQKQLTSKHKAGLQSVIQKNKTFLKNAMNVALKKCMT</sequence>
<dbReference type="Pfam" id="PF11510">
    <property type="entry name" value="FA_FANCE"/>
    <property type="match status" value="1"/>
</dbReference>
<feature type="domain" description="Fanconi Anaemia group E protein C-terminal" evidence="1">
    <location>
        <begin position="359"/>
        <end position="572"/>
    </location>
</feature>